<dbReference type="HOGENOM" id="CLU_012431_2_0_10"/>
<dbReference type="AlphaFoldDB" id="I0KGZ9"/>
<organism evidence="3 4">
    <name type="scientific">Fibrella aestuarina BUZ 2</name>
    <dbReference type="NCBI Taxonomy" id="1166018"/>
    <lineage>
        <taxon>Bacteria</taxon>
        <taxon>Pseudomonadati</taxon>
        <taxon>Bacteroidota</taxon>
        <taxon>Cytophagia</taxon>
        <taxon>Cytophagales</taxon>
        <taxon>Spirosomataceae</taxon>
        <taxon>Fibrella</taxon>
    </lineage>
</organism>
<sequence length="331" mass="37313">MKRLFAFFFYTLTLQQVTAQSTDFASYTQIITGSNQTYPMVAIPGGTYLMGSPATEKGRKADEGPQHKVTIEPFWMGKFEVVWDIYDLFTTKTIEKAMAARYPDGADLSKTDATTRPSPSYVDMSFGMGRSGYPAINMTHYAAVKFCAWLYDKTGLFYRLPTEAEWEYACRAGSTTPYSFGADMKLLGQYAVYKGNSAGSYKKIGTKKPNKFGLHDMHGNVMEWTQDEYVADYYAKVAKGTVNEAYAPRTKLYPNSVRGGSWDDDPAILRSAARTPSDPAWKVIDPQSPKSDWWMTSASFCGFRVVRPLKTPPIEEIRAYYDIKPIKDYGY</sequence>
<feature type="domain" description="Sulfatase-modifying factor enzyme-like" evidence="2">
    <location>
        <begin position="40"/>
        <end position="279"/>
    </location>
</feature>
<evidence type="ECO:0000313" key="4">
    <source>
        <dbReference type="Proteomes" id="UP000011058"/>
    </source>
</evidence>
<gene>
    <name evidence="3" type="ORF">FAES_5403</name>
</gene>
<accession>I0KGZ9</accession>
<dbReference type="RefSeq" id="WP_015334499.1">
    <property type="nucleotide sequence ID" value="NC_020054.1"/>
</dbReference>
<feature type="chain" id="PRO_5003630246" description="Sulfatase-modifying factor enzyme-like domain-containing protein" evidence="1">
    <location>
        <begin position="20"/>
        <end position="331"/>
    </location>
</feature>
<dbReference type="KEGG" id="fae:FAES_5403"/>
<protein>
    <recommendedName>
        <fullName evidence="2">Sulfatase-modifying factor enzyme-like domain-containing protein</fullName>
    </recommendedName>
</protein>
<dbReference type="SUPFAM" id="SSF56436">
    <property type="entry name" value="C-type lectin-like"/>
    <property type="match status" value="1"/>
</dbReference>
<dbReference type="PANTHER" id="PTHR23150:SF19">
    <property type="entry name" value="FORMYLGLYCINE-GENERATING ENZYME"/>
    <property type="match status" value="1"/>
</dbReference>
<dbReference type="InterPro" id="IPR005532">
    <property type="entry name" value="SUMF_dom"/>
</dbReference>
<dbReference type="OrthoDB" id="1491336at2"/>
<dbReference type="EMBL" id="HE796683">
    <property type="protein sequence ID" value="CCH03402.1"/>
    <property type="molecule type" value="Genomic_DNA"/>
</dbReference>
<dbReference type="PANTHER" id="PTHR23150">
    <property type="entry name" value="SULFATASE MODIFYING FACTOR 1, 2"/>
    <property type="match status" value="1"/>
</dbReference>
<evidence type="ECO:0000256" key="1">
    <source>
        <dbReference type="SAM" id="SignalP"/>
    </source>
</evidence>
<dbReference type="eggNOG" id="COG1262">
    <property type="taxonomic scope" value="Bacteria"/>
</dbReference>
<dbReference type="GO" id="GO:0120147">
    <property type="term" value="F:formylglycine-generating oxidase activity"/>
    <property type="evidence" value="ECO:0007669"/>
    <property type="project" value="TreeGrafter"/>
</dbReference>
<dbReference type="Gene3D" id="3.90.1580.10">
    <property type="entry name" value="paralog of FGE (formylglycine-generating enzyme)"/>
    <property type="match status" value="1"/>
</dbReference>
<dbReference type="Pfam" id="PF03781">
    <property type="entry name" value="FGE-sulfatase"/>
    <property type="match status" value="1"/>
</dbReference>
<keyword evidence="4" id="KW-1185">Reference proteome</keyword>
<dbReference type="STRING" id="1166018.FAES_5403"/>
<dbReference type="InterPro" id="IPR042095">
    <property type="entry name" value="SUMF_sf"/>
</dbReference>
<dbReference type="Proteomes" id="UP000011058">
    <property type="component" value="Chromosome"/>
</dbReference>
<dbReference type="PATRIC" id="fig|1166018.3.peg.2380"/>
<proteinExistence type="predicted"/>
<evidence type="ECO:0000259" key="2">
    <source>
        <dbReference type="Pfam" id="PF03781"/>
    </source>
</evidence>
<reference evidence="3 4" key="1">
    <citation type="journal article" date="2012" name="J. Bacteriol.">
        <title>Genome Sequence of Fibrella aestuarina BUZ 2T, a Filamentous Marine Bacterium.</title>
        <authorList>
            <person name="Filippini M."/>
            <person name="Qi W."/>
            <person name="Blom J."/>
            <person name="Goesmann A."/>
            <person name="Smits T.H."/>
            <person name="Bagheri H.C."/>
        </authorList>
    </citation>
    <scope>NUCLEOTIDE SEQUENCE [LARGE SCALE GENOMIC DNA]</scope>
    <source>
        <strain evidence="4">BUZ 2T</strain>
    </source>
</reference>
<feature type="signal peptide" evidence="1">
    <location>
        <begin position="1"/>
        <end position="19"/>
    </location>
</feature>
<name>I0KGZ9_9BACT</name>
<keyword evidence="1" id="KW-0732">Signal</keyword>
<dbReference type="InterPro" id="IPR051043">
    <property type="entry name" value="Sulfatase_Mod_Factor_Kinase"/>
</dbReference>
<evidence type="ECO:0000313" key="3">
    <source>
        <dbReference type="EMBL" id="CCH03402.1"/>
    </source>
</evidence>
<dbReference type="InterPro" id="IPR016187">
    <property type="entry name" value="CTDL_fold"/>
</dbReference>